<dbReference type="HOGENOM" id="CLU_2292026_0_0_1"/>
<proteinExistence type="predicted"/>
<dbReference type="AlphaFoldDB" id="A0A0D0BEU4"/>
<evidence type="ECO:0000313" key="1">
    <source>
        <dbReference type="EMBL" id="KIK53146.1"/>
    </source>
</evidence>
<organism evidence="1 2">
    <name type="scientific">Collybiopsis luxurians FD-317 M1</name>
    <dbReference type="NCBI Taxonomy" id="944289"/>
    <lineage>
        <taxon>Eukaryota</taxon>
        <taxon>Fungi</taxon>
        <taxon>Dikarya</taxon>
        <taxon>Basidiomycota</taxon>
        <taxon>Agaricomycotina</taxon>
        <taxon>Agaricomycetes</taxon>
        <taxon>Agaricomycetidae</taxon>
        <taxon>Agaricales</taxon>
        <taxon>Marasmiineae</taxon>
        <taxon>Omphalotaceae</taxon>
        <taxon>Collybiopsis</taxon>
        <taxon>Collybiopsis luxurians</taxon>
    </lineage>
</organism>
<accession>A0A0D0BEU4</accession>
<keyword evidence="2" id="KW-1185">Reference proteome</keyword>
<dbReference type="EMBL" id="KN834832">
    <property type="protein sequence ID" value="KIK53146.1"/>
    <property type="molecule type" value="Genomic_DNA"/>
</dbReference>
<name>A0A0D0BEU4_9AGAR</name>
<reference evidence="1 2" key="1">
    <citation type="submission" date="2014-04" db="EMBL/GenBank/DDBJ databases">
        <title>Evolutionary Origins and Diversification of the Mycorrhizal Mutualists.</title>
        <authorList>
            <consortium name="DOE Joint Genome Institute"/>
            <consortium name="Mycorrhizal Genomics Consortium"/>
            <person name="Kohler A."/>
            <person name="Kuo A."/>
            <person name="Nagy L.G."/>
            <person name="Floudas D."/>
            <person name="Copeland A."/>
            <person name="Barry K.W."/>
            <person name="Cichocki N."/>
            <person name="Veneault-Fourrey C."/>
            <person name="LaButti K."/>
            <person name="Lindquist E.A."/>
            <person name="Lipzen A."/>
            <person name="Lundell T."/>
            <person name="Morin E."/>
            <person name="Murat C."/>
            <person name="Riley R."/>
            <person name="Ohm R."/>
            <person name="Sun H."/>
            <person name="Tunlid A."/>
            <person name="Henrissat B."/>
            <person name="Grigoriev I.V."/>
            <person name="Hibbett D.S."/>
            <person name="Martin F."/>
        </authorList>
    </citation>
    <scope>NUCLEOTIDE SEQUENCE [LARGE SCALE GENOMIC DNA]</scope>
    <source>
        <strain evidence="1 2">FD-317 M1</strain>
    </source>
</reference>
<evidence type="ECO:0000313" key="2">
    <source>
        <dbReference type="Proteomes" id="UP000053593"/>
    </source>
</evidence>
<protein>
    <submittedName>
        <fullName evidence="1">Unplaced genomic scaffold GYMLUscaffold_84, whole genome shotgun sequence</fullName>
    </submittedName>
</protein>
<gene>
    <name evidence="1" type="ORF">GYMLUDRAFT_100470</name>
</gene>
<sequence length="101" mass="10966">MKDTPSPTPSISNKPPSSLYIHRPLPPAQCQKPLTLASTLPPLRILRCPYLHSHWTSTLFSVPSLCLSAMHSPLPVTPTDSISSLTTISSQPQVSFIYCGP</sequence>
<dbReference type="Proteomes" id="UP000053593">
    <property type="component" value="Unassembled WGS sequence"/>
</dbReference>